<proteinExistence type="predicted"/>
<dbReference type="Proteomes" id="UP000673691">
    <property type="component" value="Unassembled WGS sequence"/>
</dbReference>
<dbReference type="InterPro" id="IPR051362">
    <property type="entry name" value="WD_repeat_creC_regulators"/>
</dbReference>
<evidence type="ECO:0000256" key="3">
    <source>
        <dbReference type="SAM" id="MobiDB-lite"/>
    </source>
</evidence>
<feature type="region of interest" description="Disordered" evidence="3">
    <location>
        <begin position="15"/>
        <end position="49"/>
    </location>
</feature>
<name>A0A8H7ZW61_9FUNG</name>
<gene>
    <name evidence="4" type="ORF">BJ554DRAFT_7453</name>
</gene>
<reference evidence="4 5" key="1">
    <citation type="journal article" name="Sci. Rep.">
        <title>Genome-scale phylogenetic analyses confirm Olpidium as the closest living zoosporic fungus to the non-flagellated, terrestrial fungi.</title>
        <authorList>
            <person name="Chang Y."/>
            <person name="Rochon D."/>
            <person name="Sekimoto S."/>
            <person name="Wang Y."/>
            <person name="Chovatia M."/>
            <person name="Sandor L."/>
            <person name="Salamov A."/>
            <person name="Grigoriev I.V."/>
            <person name="Stajich J.E."/>
            <person name="Spatafora J.W."/>
        </authorList>
    </citation>
    <scope>NUCLEOTIDE SEQUENCE [LARGE SCALE GENOMIC DNA]</scope>
    <source>
        <strain evidence="4">S191</strain>
    </source>
</reference>
<sequence>MAACADGSVQVYDRERDIQPYEKAKEKGKEKEGAENAWNKQPPDRFYQSVPDVSGRTGTLRSFVVAKSSKHPSRRNPVSHYQVGGGKAVKALAFSPDCEHVAIVGVDGCLRIVDFVNDVLVDLGTHEGGRFCLRLLEP</sequence>
<keyword evidence="1" id="KW-0853">WD repeat</keyword>
<protein>
    <submittedName>
        <fullName evidence="4">Uncharacterized protein</fullName>
    </submittedName>
</protein>
<dbReference type="PANTHER" id="PTHR14107:SF16">
    <property type="entry name" value="AT02583P"/>
    <property type="match status" value="1"/>
</dbReference>
<keyword evidence="5" id="KW-1185">Reference proteome</keyword>
<feature type="compositionally biased region" description="Basic and acidic residues" evidence="3">
    <location>
        <begin position="15"/>
        <end position="34"/>
    </location>
</feature>
<dbReference type="Gene3D" id="2.130.10.10">
    <property type="entry name" value="YVTN repeat-like/Quinoprotein amine dehydrogenase"/>
    <property type="match status" value="1"/>
</dbReference>
<dbReference type="InterPro" id="IPR036322">
    <property type="entry name" value="WD40_repeat_dom_sf"/>
</dbReference>
<accession>A0A8H7ZW61</accession>
<dbReference type="InterPro" id="IPR015943">
    <property type="entry name" value="WD40/YVTN_repeat-like_dom_sf"/>
</dbReference>
<comment type="caution">
    <text evidence="4">The sequence shown here is derived from an EMBL/GenBank/DDBJ whole genome shotgun (WGS) entry which is preliminary data.</text>
</comment>
<dbReference type="SUPFAM" id="SSF50978">
    <property type="entry name" value="WD40 repeat-like"/>
    <property type="match status" value="1"/>
</dbReference>
<evidence type="ECO:0000313" key="5">
    <source>
        <dbReference type="Proteomes" id="UP000673691"/>
    </source>
</evidence>
<dbReference type="EMBL" id="JAEFCI010005145">
    <property type="protein sequence ID" value="KAG5460495.1"/>
    <property type="molecule type" value="Genomic_DNA"/>
</dbReference>
<keyword evidence="2" id="KW-0677">Repeat</keyword>
<dbReference type="PANTHER" id="PTHR14107">
    <property type="entry name" value="WD REPEAT PROTEIN"/>
    <property type="match status" value="1"/>
</dbReference>
<evidence type="ECO:0000313" key="4">
    <source>
        <dbReference type="EMBL" id="KAG5460495.1"/>
    </source>
</evidence>
<dbReference type="OrthoDB" id="3367at2759"/>
<dbReference type="AlphaFoldDB" id="A0A8H7ZW61"/>
<organism evidence="4 5">
    <name type="scientific">Olpidium bornovanus</name>
    <dbReference type="NCBI Taxonomy" id="278681"/>
    <lineage>
        <taxon>Eukaryota</taxon>
        <taxon>Fungi</taxon>
        <taxon>Fungi incertae sedis</taxon>
        <taxon>Olpidiomycota</taxon>
        <taxon>Olpidiomycotina</taxon>
        <taxon>Olpidiomycetes</taxon>
        <taxon>Olpidiales</taxon>
        <taxon>Olpidiaceae</taxon>
        <taxon>Olpidium</taxon>
    </lineage>
</organism>
<evidence type="ECO:0000256" key="1">
    <source>
        <dbReference type="ARBA" id="ARBA00022574"/>
    </source>
</evidence>
<evidence type="ECO:0000256" key="2">
    <source>
        <dbReference type="ARBA" id="ARBA00022737"/>
    </source>
</evidence>